<dbReference type="Proteomes" id="UP000290848">
    <property type="component" value="Unassembled WGS sequence"/>
</dbReference>
<keyword evidence="3" id="KW-0472">Membrane</keyword>
<evidence type="ECO:0000256" key="1">
    <source>
        <dbReference type="SAM" id="Coils"/>
    </source>
</evidence>
<gene>
    <name evidence="4" type="ORF">EKH83_04140</name>
</gene>
<accession>A0A4Q0MF32</accession>
<evidence type="ECO:0000313" key="5">
    <source>
        <dbReference type="Proteomes" id="UP000290848"/>
    </source>
</evidence>
<feature type="transmembrane region" description="Helical" evidence="3">
    <location>
        <begin position="163"/>
        <end position="182"/>
    </location>
</feature>
<dbReference type="RefSeq" id="WP_128768133.1">
    <property type="nucleotide sequence ID" value="NZ_RXOC01000002.1"/>
</dbReference>
<feature type="transmembrane region" description="Helical" evidence="3">
    <location>
        <begin position="30"/>
        <end position="51"/>
    </location>
</feature>
<protein>
    <recommendedName>
        <fullName evidence="6">DUF4175 family protein</fullName>
    </recommendedName>
</protein>
<organism evidence="4 5">
    <name type="scientific">Arcticibacter tournemirensis</name>
    <dbReference type="NCBI Taxonomy" id="699437"/>
    <lineage>
        <taxon>Bacteria</taxon>
        <taxon>Pseudomonadati</taxon>
        <taxon>Bacteroidota</taxon>
        <taxon>Sphingobacteriia</taxon>
        <taxon>Sphingobacteriales</taxon>
        <taxon>Sphingobacteriaceae</taxon>
        <taxon>Arcticibacter</taxon>
    </lineage>
</organism>
<feature type="region of interest" description="Disordered" evidence="2">
    <location>
        <begin position="951"/>
        <end position="972"/>
    </location>
</feature>
<keyword evidence="3" id="KW-1133">Transmembrane helix</keyword>
<keyword evidence="3" id="KW-0812">Transmembrane</keyword>
<comment type="caution">
    <text evidence="4">The sequence shown here is derived from an EMBL/GenBank/DDBJ whole genome shotgun (WGS) entry which is preliminary data.</text>
</comment>
<feature type="region of interest" description="Disordered" evidence="2">
    <location>
        <begin position="912"/>
        <end position="933"/>
    </location>
</feature>
<feature type="region of interest" description="Disordered" evidence="2">
    <location>
        <begin position="1038"/>
        <end position="1064"/>
    </location>
</feature>
<dbReference type="EMBL" id="RXOC01000002">
    <property type="protein sequence ID" value="RXF71884.1"/>
    <property type="molecule type" value="Genomic_DNA"/>
</dbReference>
<name>A0A4Q0MF32_9SPHI</name>
<feature type="compositionally biased region" description="Basic and acidic residues" evidence="2">
    <location>
        <begin position="1038"/>
        <end position="1058"/>
    </location>
</feature>
<evidence type="ECO:0000313" key="4">
    <source>
        <dbReference type="EMBL" id="RXF71884.1"/>
    </source>
</evidence>
<dbReference type="AlphaFoldDB" id="A0A4Q0MF32"/>
<proteinExistence type="predicted"/>
<reference evidence="4 5" key="1">
    <citation type="submission" date="2018-12" db="EMBL/GenBank/DDBJ databases">
        <title>The Draft Genome Sequence of the Soil Bacterium Pedobacter tournemirensis R1.</title>
        <authorList>
            <person name="He J."/>
        </authorList>
    </citation>
    <scope>NUCLEOTIDE SEQUENCE [LARGE SCALE GENOMIC DNA]</scope>
    <source>
        <strain evidence="4 5">R1</strain>
    </source>
</reference>
<feature type="coiled-coil region" evidence="1">
    <location>
        <begin position="554"/>
        <end position="661"/>
    </location>
</feature>
<feature type="region of interest" description="Disordered" evidence="2">
    <location>
        <begin position="680"/>
        <end position="740"/>
    </location>
</feature>
<evidence type="ECO:0000256" key="2">
    <source>
        <dbReference type="SAM" id="MobiDB-lite"/>
    </source>
</evidence>
<keyword evidence="1" id="KW-0175">Coiled coil</keyword>
<feature type="transmembrane region" description="Helical" evidence="3">
    <location>
        <begin position="57"/>
        <end position="79"/>
    </location>
</feature>
<feature type="compositionally biased region" description="Basic and acidic residues" evidence="2">
    <location>
        <begin position="706"/>
        <end position="735"/>
    </location>
</feature>
<evidence type="ECO:0000256" key="3">
    <source>
        <dbReference type="SAM" id="Phobius"/>
    </source>
</evidence>
<evidence type="ECO:0008006" key="6">
    <source>
        <dbReference type="Google" id="ProtNLM"/>
    </source>
</evidence>
<sequence length="1107" mass="127561">MSSSTGNYSYLIQKIDEFIRKYYLNKVVRGAIYLSASLFASYVVITIAEYYGNFNELIRSVLFFSFLLLNLFIFGKLIFLPLLSYFRLGSTISHEQASEIIGNHFGHIKDKLLNTLQLKKLADENPAQKSLIEAGINQKIADLNPVPFTTAIKIADNRKYLRFAIPPLAVILLIAFTAPAIFSEGTERILHYNKKYVKKAPFTFVVLNRNLSVVQGDDLELKIKMEGSEIPQDIYIEDGLSSYKLDKENIVRFSHTFRNLQHDKQFRLSAVGFYSDPYVIDVKSRPSLLNFNVSLEYPAYLHKSAETLENTGDLTVPEGTKIRWKFRTLNTESLAIRINDKTNFLKPEQKNTFQFAVAGKQNAQISIRPENNQVKDNDFISYKLTVIPDLRPSIEVSEQLDSLNGKALYFMGKVNDDHGFSRLALNYRILNKGVAGAYKSQSIPVNRNTTSSSFFHSWDLGKAEIKPGQQAEYFFEVFDNDGFNGPKSARSETRTLRIDTEEETEAKVDKSSENIKHKMDEAIRQAKAIEKGAQMMNRDLLNKKNLSFDEKKQIEDLLNKQKILENHVGEIRNENKHNLNKLNMLQEQKEEILRKQKQIDDLFNNVLDEKTKEILNNIRQLLEQNNKAETQQELSKMQLDNKSLQKELDRILELYKQLEFDQKLSLVSDKLNKLSDKQRQLSAAAPKSQSLDSVKKEQEQINAGFRDSKSDLEELERKNNELEKKNNYENPKEEQSEIEQQQGFIDKQLNNRNVSRVAEPMKTAAAKMKQLAEKLSKMQQENDMEENRLSIQNLREILANLLTSSFEQEKLLLEVRNTSPDAPVYLKLVQKQKDLRDNLKLVQDSLYSLSRKVPQLQSVVNKEIQAINDNIDRSIQNLADRRSPEANRNQQYALTSINNLALMLSEVEEQLQKMSKNAQPGGKGKQKSLSQLSKMQEQLNKNMQKVREQMKQQGIKEGQPAGKGPLSEQMAKMAKEQQLIRQALQEINRDLNKDGKGRLGDLEKLSQQMEQTETDFVHKKIKQETELRQQQILSKLLEAEKAERERETDNQRESKEGSDQTPVFHSILDAFKKEKQRETELLKTVPASLSLFYQLKVGDYFRHLDSK</sequence>
<feature type="coiled-coil region" evidence="1">
    <location>
        <begin position="761"/>
        <end position="788"/>
    </location>
</feature>